<dbReference type="RefSeq" id="WP_022635649.1">
    <property type="nucleotide sequence ID" value="NZ_ASJR01000001.1"/>
</dbReference>
<evidence type="ECO:0000256" key="1">
    <source>
        <dbReference type="ARBA" id="ARBA00022603"/>
    </source>
</evidence>
<gene>
    <name evidence="4" type="ORF">CALK_0081</name>
</gene>
<dbReference type="GO" id="GO:0005829">
    <property type="term" value="C:cytosol"/>
    <property type="evidence" value="ECO:0007669"/>
    <property type="project" value="TreeGrafter"/>
</dbReference>
<dbReference type="SUPFAM" id="SSF55315">
    <property type="entry name" value="L30e-like"/>
    <property type="match status" value="1"/>
</dbReference>
<dbReference type="Gene3D" id="3.40.1280.10">
    <property type="match status" value="1"/>
</dbReference>
<feature type="domain" description="RNA 2-O ribose methyltransferase substrate binding" evidence="3">
    <location>
        <begin position="13"/>
        <end position="89"/>
    </location>
</feature>
<dbReference type="Gene3D" id="3.30.1330.30">
    <property type="match status" value="1"/>
</dbReference>
<dbReference type="NCBIfam" id="TIGR00186">
    <property type="entry name" value="rRNA_methyl_3"/>
    <property type="match status" value="1"/>
</dbReference>
<reference evidence="4 5" key="1">
    <citation type="journal article" date="2013" name="Environ. Microbiol.">
        <title>Genome analysis of Chitinivibrio alkaliphilus gen. nov., sp. nov., a novel extremely haloalkaliphilic anaerobic chitinolytic bacterium from the candidate phylum Termite Group 3.</title>
        <authorList>
            <person name="Sorokin D.Y."/>
            <person name="Gumerov V.M."/>
            <person name="Rakitin A.L."/>
            <person name="Beletsky A.V."/>
            <person name="Damste J.S."/>
            <person name="Muyzer G."/>
            <person name="Mardanov A.V."/>
            <person name="Ravin N.V."/>
        </authorList>
    </citation>
    <scope>NUCLEOTIDE SEQUENCE [LARGE SCALE GENOMIC DNA]</scope>
    <source>
        <strain evidence="4 5">ACht1</strain>
    </source>
</reference>
<dbReference type="EMBL" id="ASJR01000001">
    <property type="protein sequence ID" value="ERP39289.1"/>
    <property type="molecule type" value="Genomic_DNA"/>
</dbReference>
<keyword evidence="2" id="KW-0808">Transferase</keyword>
<dbReference type="Pfam" id="PF08032">
    <property type="entry name" value="SpoU_sub_bind"/>
    <property type="match status" value="1"/>
</dbReference>
<evidence type="ECO:0000256" key="2">
    <source>
        <dbReference type="ARBA" id="ARBA00022679"/>
    </source>
</evidence>
<dbReference type="CDD" id="cd18103">
    <property type="entry name" value="SpoU-like_RlmB"/>
    <property type="match status" value="1"/>
</dbReference>
<name>U7DA73_9BACT</name>
<dbReference type="InterPro" id="IPR029026">
    <property type="entry name" value="tRNA_m1G_MTases_N"/>
</dbReference>
<dbReference type="InterPro" id="IPR001537">
    <property type="entry name" value="SpoU_MeTrfase"/>
</dbReference>
<keyword evidence="1 4" id="KW-0489">Methyltransferase</keyword>
<keyword evidence="5" id="KW-1185">Reference proteome</keyword>
<dbReference type="InterPro" id="IPR013123">
    <property type="entry name" value="SpoU_subst-bd"/>
</dbReference>
<dbReference type="PANTHER" id="PTHR46429">
    <property type="entry name" value="23S RRNA (GUANOSINE-2'-O-)-METHYLTRANSFERASE RLMB"/>
    <property type="match status" value="1"/>
</dbReference>
<dbReference type="InterPro" id="IPR004441">
    <property type="entry name" value="rRNA_MeTrfase_TrmH"/>
</dbReference>
<dbReference type="Pfam" id="PF00588">
    <property type="entry name" value="SpoU_methylase"/>
    <property type="match status" value="1"/>
</dbReference>
<evidence type="ECO:0000313" key="5">
    <source>
        <dbReference type="Proteomes" id="UP000017148"/>
    </source>
</evidence>
<dbReference type="SUPFAM" id="SSF75217">
    <property type="entry name" value="alpha/beta knot"/>
    <property type="match status" value="1"/>
</dbReference>
<organism evidence="4 5">
    <name type="scientific">Chitinivibrio alkaliphilus ACht1</name>
    <dbReference type="NCBI Taxonomy" id="1313304"/>
    <lineage>
        <taxon>Bacteria</taxon>
        <taxon>Pseudomonadati</taxon>
        <taxon>Fibrobacterota</taxon>
        <taxon>Chitinivibrionia</taxon>
        <taxon>Chitinivibrionales</taxon>
        <taxon>Chitinivibrionaceae</taxon>
        <taxon>Chitinivibrio</taxon>
    </lineage>
</organism>
<dbReference type="eggNOG" id="COG0566">
    <property type="taxonomic scope" value="Bacteria"/>
</dbReference>
<dbReference type="AlphaFoldDB" id="U7DA73"/>
<proteinExistence type="predicted"/>
<dbReference type="STRING" id="1313304.CALK_0081"/>
<dbReference type="InterPro" id="IPR029064">
    <property type="entry name" value="Ribosomal_eL30-like_sf"/>
</dbReference>
<protein>
    <submittedName>
        <fullName evidence="4">SpoU rRNA methylase</fullName>
    </submittedName>
</protein>
<dbReference type="GO" id="GO:0003723">
    <property type="term" value="F:RNA binding"/>
    <property type="evidence" value="ECO:0007669"/>
    <property type="project" value="InterPro"/>
</dbReference>
<dbReference type="GO" id="GO:0032259">
    <property type="term" value="P:methylation"/>
    <property type="evidence" value="ECO:0007669"/>
    <property type="project" value="UniProtKB-KW"/>
</dbReference>
<dbReference type="PANTHER" id="PTHR46429:SF2">
    <property type="entry name" value="TRNA_RRNA METHYLTRANSFERASE"/>
    <property type="match status" value="1"/>
</dbReference>
<dbReference type="OrthoDB" id="9785673at2"/>
<comment type="caution">
    <text evidence="4">The sequence shown here is derived from an EMBL/GenBank/DDBJ whole genome shotgun (WGS) entry which is preliminary data.</text>
</comment>
<dbReference type="Proteomes" id="UP000017148">
    <property type="component" value="Unassembled WGS sequence"/>
</dbReference>
<evidence type="ECO:0000259" key="3">
    <source>
        <dbReference type="SMART" id="SM00967"/>
    </source>
</evidence>
<sequence>MQKKKEINQPERQVFGIHAVTELVHGSPQTIDKIYFTDKNKQGALFSLMKRVKKEKLPYANIPATKLDKMVPRGSHQGVVAYKTVRSYDPESTIEDILEKEETPLFLVPASLEDPGNFGAIIRTATAFGVSAILLERKGTVGLNGTAAKTSAGTIDHMRIIKPAHLLKTLELLQQAGVQIVGAESGGETRIDQINLSKPTVLITGGEHRGIPPYLQKICNSRLSIPMDPKVESLNVSVAASLLLYERSRQMNFPCA</sequence>
<dbReference type="GO" id="GO:0008173">
    <property type="term" value="F:RNA methyltransferase activity"/>
    <property type="evidence" value="ECO:0007669"/>
    <property type="project" value="InterPro"/>
</dbReference>
<dbReference type="GO" id="GO:0006396">
    <property type="term" value="P:RNA processing"/>
    <property type="evidence" value="ECO:0007669"/>
    <property type="project" value="InterPro"/>
</dbReference>
<accession>U7DA73</accession>
<dbReference type="InterPro" id="IPR029028">
    <property type="entry name" value="Alpha/beta_knot_MTases"/>
</dbReference>
<dbReference type="SMART" id="SM00967">
    <property type="entry name" value="SpoU_sub_bind"/>
    <property type="match status" value="1"/>
</dbReference>
<evidence type="ECO:0000313" key="4">
    <source>
        <dbReference type="EMBL" id="ERP39289.1"/>
    </source>
</evidence>